<evidence type="ECO:0000313" key="2">
    <source>
        <dbReference type="EMBL" id="GLT17838.1"/>
    </source>
</evidence>
<feature type="domain" description="ATPase dynein-related AAA" evidence="1">
    <location>
        <begin position="168"/>
        <end position="326"/>
    </location>
</feature>
<sequence length="474" mass="53940">MRIDDFIKECNTLASETSLEYLEVSPSFKFSNTGRRGKKYFAISLKHVIEALEDINSNLATFSNYLHYVEADWRYLFSNYISDEVTIALAGVQTFPMFSLLNKIVTISNNLDNYSEKDIQLSKDYLDTSIMYLNSQMPNDDVYLELLQPQRSSNDRRLQTGRNKIYFGAPGTGKSYAIEQKTETDFTIRTVFHPDTQYSDFIGCLKPVMVDRTIHYEFRPSCLTDAIILAVNNPSKECSLVIEEINRAAAAAAFGEIFQLLDRLPTRQSKYPVNISDPDWLAYLNSKTDNYFASGKLVIPSNLSILATMNSSDQAVMPLDTAFKRRWEFEYLPIEYSNAPKGTLPLPLEDDDGEVEVYDVLWVDFAKAVNKALALDHIPEDKLLGHRFLDDNELNENGEAALKGKIFTYLWDDVLRHGQRSVIFAEYVSNSGGEEVELTTYGQLIQNYDASRNVLKDSLASELIQMTVARDETH</sequence>
<dbReference type="InterPro" id="IPR027417">
    <property type="entry name" value="P-loop_NTPase"/>
</dbReference>
<evidence type="ECO:0000259" key="1">
    <source>
        <dbReference type="Pfam" id="PF07728"/>
    </source>
</evidence>
<accession>A0ABQ6EXB0</accession>
<dbReference type="Pfam" id="PF07728">
    <property type="entry name" value="AAA_5"/>
    <property type="match status" value="1"/>
</dbReference>
<dbReference type="SUPFAM" id="SSF52540">
    <property type="entry name" value="P-loop containing nucleoside triphosphate hydrolases"/>
    <property type="match status" value="1"/>
</dbReference>
<organism evidence="2 3">
    <name type="scientific">Vibrio zhanjiangensis</name>
    <dbReference type="NCBI Taxonomy" id="1046128"/>
    <lineage>
        <taxon>Bacteria</taxon>
        <taxon>Pseudomonadati</taxon>
        <taxon>Pseudomonadota</taxon>
        <taxon>Gammaproteobacteria</taxon>
        <taxon>Vibrionales</taxon>
        <taxon>Vibrionaceae</taxon>
        <taxon>Vibrio</taxon>
    </lineage>
</organism>
<dbReference type="RefSeq" id="WP_284191738.1">
    <property type="nucleotide sequence ID" value="NZ_BSPW01000027.1"/>
</dbReference>
<evidence type="ECO:0000313" key="3">
    <source>
        <dbReference type="Proteomes" id="UP001157138"/>
    </source>
</evidence>
<dbReference type="EMBL" id="BSPW01000027">
    <property type="protein sequence ID" value="GLT17838.1"/>
    <property type="molecule type" value="Genomic_DNA"/>
</dbReference>
<proteinExistence type="predicted"/>
<gene>
    <name evidence="2" type="ORF">GCM10007938_16160</name>
</gene>
<name>A0ABQ6EXB0_9VIBR</name>
<reference evidence="3" key="1">
    <citation type="journal article" date="2019" name="Int. J. Syst. Evol. Microbiol.">
        <title>The Global Catalogue of Microorganisms (GCM) 10K type strain sequencing project: providing services to taxonomists for standard genome sequencing and annotation.</title>
        <authorList>
            <consortium name="The Broad Institute Genomics Platform"/>
            <consortium name="The Broad Institute Genome Sequencing Center for Infectious Disease"/>
            <person name="Wu L."/>
            <person name="Ma J."/>
        </authorList>
    </citation>
    <scope>NUCLEOTIDE SEQUENCE [LARGE SCALE GENOMIC DNA]</scope>
    <source>
        <strain evidence="3">NBRC 108723</strain>
    </source>
</reference>
<dbReference type="Gene3D" id="3.40.50.300">
    <property type="entry name" value="P-loop containing nucleotide triphosphate hydrolases"/>
    <property type="match status" value="1"/>
</dbReference>
<keyword evidence="3" id="KW-1185">Reference proteome</keyword>
<protein>
    <recommendedName>
        <fullName evidence="1">ATPase dynein-related AAA domain-containing protein</fullName>
    </recommendedName>
</protein>
<dbReference type="InterPro" id="IPR011704">
    <property type="entry name" value="ATPase_dyneun-rel_AAA"/>
</dbReference>
<dbReference type="InterPro" id="IPR052934">
    <property type="entry name" value="Methyl-DNA_Rec/Restrict_Enz"/>
</dbReference>
<comment type="caution">
    <text evidence="2">The sequence shown here is derived from an EMBL/GenBank/DDBJ whole genome shotgun (WGS) entry which is preliminary data.</text>
</comment>
<dbReference type="PANTHER" id="PTHR37291">
    <property type="entry name" value="5-METHYLCYTOSINE-SPECIFIC RESTRICTION ENZYME B"/>
    <property type="match status" value="1"/>
</dbReference>
<dbReference type="Proteomes" id="UP001157138">
    <property type="component" value="Unassembled WGS sequence"/>
</dbReference>
<dbReference type="PANTHER" id="PTHR37291:SF1">
    <property type="entry name" value="TYPE IV METHYL-DIRECTED RESTRICTION ENZYME ECOKMCRB SUBUNIT"/>
    <property type="match status" value="1"/>
</dbReference>